<organism evidence="6 7">
    <name type="scientific">Serratia proteamaculans</name>
    <dbReference type="NCBI Taxonomy" id="28151"/>
    <lineage>
        <taxon>Bacteria</taxon>
        <taxon>Pseudomonadati</taxon>
        <taxon>Pseudomonadota</taxon>
        <taxon>Gammaproteobacteria</taxon>
        <taxon>Enterobacterales</taxon>
        <taxon>Yersiniaceae</taxon>
        <taxon>Serratia</taxon>
    </lineage>
</organism>
<dbReference type="Proteomes" id="UP000381260">
    <property type="component" value="Chromosome"/>
</dbReference>
<dbReference type="Gene3D" id="3.30.420.40">
    <property type="match status" value="1"/>
</dbReference>
<dbReference type="GO" id="GO:0019150">
    <property type="term" value="F:D-ribulokinase activity"/>
    <property type="evidence" value="ECO:0007669"/>
    <property type="project" value="TreeGrafter"/>
</dbReference>
<evidence type="ECO:0000259" key="5">
    <source>
        <dbReference type="Pfam" id="PF02782"/>
    </source>
</evidence>
<dbReference type="GO" id="GO:0005737">
    <property type="term" value="C:cytoplasm"/>
    <property type="evidence" value="ECO:0007669"/>
    <property type="project" value="TreeGrafter"/>
</dbReference>
<dbReference type="EMBL" id="CP045913">
    <property type="protein sequence ID" value="QGH61156.1"/>
    <property type="molecule type" value="Genomic_DNA"/>
</dbReference>
<dbReference type="SUPFAM" id="SSF53067">
    <property type="entry name" value="Actin-like ATPase domain"/>
    <property type="match status" value="2"/>
</dbReference>
<feature type="domain" description="Carbohydrate kinase FGGY N-terminal" evidence="4">
    <location>
        <begin position="4"/>
        <end position="262"/>
    </location>
</feature>
<dbReference type="InterPro" id="IPR000577">
    <property type="entry name" value="Carb_kinase_FGGY"/>
</dbReference>
<proteinExistence type="inferred from homology"/>
<protein>
    <submittedName>
        <fullName evidence="6">Ribulokinase</fullName>
    </submittedName>
</protein>
<dbReference type="InterPro" id="IPR018485">
    <property type="entry name" value="FGGY_C"/>
</dbReference>
<dbReference type="GO" id="GO:0019321">
    <property type="term" value="P:pentose metabolic process"/>
    <property type="evidence" value="ECO:0007669"/>
    <property type="project" value="TreeGrafter"/>
</dbReference>
<dbReference type="RefSeq" id="WP_153858422.1">
    <property type="nucleotide sequence ID" value="NZ_CP045913.1"/>
</dbReference>
<dbReference type="CDD" id="cd07782">
    <property type="entry name" value="ASKHA_NBD_FGGY_D-RBK"/>
    <property type="match status" value="1"/>
</dbReference>
<keyword evidence="3 6" id="KW-0418">Kinase</keyword>
<feature type="domain" description="Carbohydrate kinase FGGY C-terminal" evidence="5">
    <location>
        <begin position="281"/>
        <end position="489"/>
    </location>
</feature>
<evidence type="ECO:0000313" key="7">
    <source>
        <dbReference type="Proteomes" id="UP000381260"/>
    </source>
</evidence>
<sequence length="545" mass="59765">MASYFIGVDVGTGSARAGVFDLNGHMVGQASRAIDLYRPKADFVEQSSDNIWQAVCNAVRDAVNQADINPIQVKGLGFDATCSLVVLDKEGKPLTISPSGRTEQNIIVWMDHRAITQAERINVTKHRVLDFVGGIISPEMQTPKMLWLKQHMPTTWANAGYLFDLPDFLTWRATQDATRSLCSTVCKWTYLGHEQRWDKSYFKQIGLEDVLEHDAAKIGSDVKMMGEPLGHGLTQRAASEMGLIAGTAVSVSIIDAHAGTLGTLGATGASGEVADFNRRVALIGGTSTGHMAMSRTARFIPGVWGPYYSAILPEYWLNEGGQSATGALIDHIIQSHPCYQELLAQAKTQGQTIYEVLNALLRRMAGEPEDIAYLTKDIHMLPYFHGNRSPRANPTLTGTLTGLKLSRTPEDMALHYLATIQAIALGTRHIIETMNQSGYSIDTIMASGGGTKNPIFVQEHANATGCAMLLPEESEAMLLGGAMMGTVAAGVFDSLPEAMSTMSRIGKTVTPQTNKIKRYYDRKYRVFHELYNDHMKYRQLMQEDA</sequence>
<evidence type="ECO:0000256" key="3">
    <source>
        <dbReference type="ARBA" id="ARBA00022777"/>
    </source>
</evidence>
<dbReference type="InterPro" id="IPR006003">
    <property type="entry name" value="FGGY_RbtK-like"/>
</dbReference>
<dbReference type="Pfam" id="PF02782">
    <property type="entry name" value="FGGY_C"/>
    <property type="match status" value="1"/>
</dbReference>
<dbReference type="PIRSF" id="PIRSF000538">
    <property type="entry name" value="GlpK"/>
    <property type="match status" value="1"/>
</dbReference>
<evidence type="ECO:0000313" key="6">
    <source>
        <dbReference type="EMBL" id="QGH61156.1"/>
    </source>
</evidence>
<dbReference type="InterPro" id="IPR018484">
    <property type="entry name" value="FGGY_N"/>
</dbReference>
<evidence type="ECO:0000256" key="2">
    <source>
        <dbReference type="ARBA" id="ARBA00022679"/>
    </source>
</evidence>
<dbReference type="Gene3D" id="1.20.58.2240">
    <property type="match status" value="1"/>
</dbReference>
<dbReference type="AlphaFoldDB" id="A0A5Q2VAB4"/>
<gene>
    <name evidence="6" type="ORF">GHV41_10005</name>
</gene>
<dbReference type="PANTHER" id="PTHR43435">
    <property type="entry name" value="RIBULOKINASE"/>
    <property type="match status" value="1"/>
</dbReference>
<reference evidence="6 7" key="1">
    <citation type="submission" date="2019-11" db="EMBL/GenBank/DDBJ databases">
        <title>The Phosphoenolpyruvate Phosphotransferase System Regulates Serratia proteamaculans 336X Biofilm Formation and Wheat Roots colonization.</title>
        <authorList>
            <person name="Liu F."/>
        </authorList>
    </citation>
    <scope>NUCLEOTIDE SEQUENCE [LARGE SCALE GENOMIC DNA]</scope>
    <source>
        <strain evidence="6 7">336X</strain>
    </source>
</reference>
<comment type="similarity">
    <text evidence="1">Belongs to the FGGY kinase family.</text>
</comment>
<dbReference type="InterPro" id="IPR043129">
    <property type="entry name" value="ATPase_NBD"/>
</dbReference>
<accession>A0A5Q2VAB4</accession>
<dbReference type="NCBIfam" id="TIGR01315">
    <property type="entry name" value="5C_CHO_kinase"/>
    <property type="match status" value="1"/>
</dbReference>
<dbReference type="PANTHER" id="PTHR43435:SF4">
    <property type="entry name" value="FGGY CARBOHYDRATE KINASE DOMAIN-CONTAINING PROTEIN"/>
    <property type="match status" value="1"/>
</dbReference>
<dbReference type="FunFam" id="3.30.420.40:FF:000101">
    <property type="entry name" value="FGGY carbohydrate kinase domain-containing protein"/>
    <property type="match status" value="1"/>
</dbReference>
<keyword evidence="2" id="KW-0808">Transferase</keyword>
<name>A0A5Q2VAB4_SERPR</name>
<dbReference type="Pfam" id="PF00370">
    <property type="entry name" value="FGGY_N"/>
    <property type="match status" value="1"/>
</dbReference>
<evidence type="ECO:0000259" key="4">
    <source>
        <dbReference type="Pfam" id="PF00370"/>
    </source>
</evidence>
<evidence type="ECO:0000256" key="1">
    <source>
        <dbReference type="ARBA" id="ARBA00009156"/>
    </source>
</evidence>